<gene>
    <name evidence="2" type="ORF">EXIGLDRAFT_771233</name>
</gene>
<evidence type="ECO:0000313" key="2">
    <source>
        <dbReference type="EMBL" id="KZV90030.1"/>
    </source>
</evidence>
<keyword evidence="3" id="KW-1185">Reference proteome</keyword>
<feature type="compositionally biased region" description="Polar residues" evidence="1">
    <location>
        <begin position="198"/>
        <end position="207"/>
    </location>
</feature>
<evidence type="ECO:0000313" key="3">
    <source>
        <dbReference type="Proteomes" id="UP000077266"/>
    </source>
</evidence>
<dbReference type="AlphaFoldDB" id="A0A165G5Y6"/>
<dbReference type="STRING" id="1314781.A0A165G5Y6"/>
<accession>A0A165G5Y6</accession>
<organism evidence="2 3">
    <name type="scientific">Exidia glandulosa HHB12029</name>
    <dbReference type="NCBI Taxonomy" id="1314781"/>
    <lineage>
        <taxon>Eukaryota</taxon>
        <taxon>Fungi</taxon>
        <taxon>Dikarya</taxon>
        <taxon>Basidiomycota</taxon>
        <taxon>Agaricomycotina</taxon>
        <taxon>Agaricomycetes</taxon>
        <taxon>Auriculariales</taxon>
        <taxon>Exidiaceae</taxon>
        <taxon>Exidia</taxon>
    </lineage>
</organism>
<feature type="region of interest" description="Disordered" evidence="1">
    <location>
        <begin position="1"/>
        <end position="238"/>
    </location>
</feature>
<feature type="compositionally biased region" description="Polar residues" evidence="1">
    <location>
        <begin position="55"/>
        <end position="66"/>
    </location>
</feature>
<feature type="compositionally biased region" description="Pro residues" evidence="1">
    <location>
        <begin position="97"/>
        <end position="107"/>
    </location>
</feature>
<name>A0A165G5Y6_EXIGL</name>
<dbReference type="InParanoid" id="A0A165G5Y6"/>
<sequence length="716" mass="79192">MPPRKTRSSKSAVSQSPPPVMATTRRAKNKAPPPVNNTGMDFFEPDSPRKKSKKGPSTNDQRVIQTSVVDSDDGDSPPAVRGRRHAASSRTESSPVDPGPDASPPPSTIDSRRGTGSSKKVSRVTYDEDYDEDGDDEGAAVPPKKLFTKVSPAKRPVSPAADVEVKRIKVEPGLAPVKSSSEKSKTVDKRSSRLRPGNNDTSPTQSIRSVRKRDKKVDDSDEDDHPSTPKRKKGSVIDLSSPVRLSVDEDDGGSIKQYVIRSRSWASIWTGTRVLRSQFVDMEAVEDNDKTSVDAELDQELNDVWEANQSDAGDDAEALVSKLMAQNPHLKDYLVAKLSVELDRKRKASVKPPPLEQIRAELEFEETAAALAARIVEEDRDVWCTIDPTTYDPVVIPGTNQTELGEPFKAAVVLEGTLDSRLWDKELVEEYQSYRYKAPKTVVAYGGHVPQELYGPSFDEWSPCKAILPLLKRLLRFTWNSDLNYVNPSRVKPEALDLYDPSETTPHRMDRYMCIKGTTNPAVCVSLVYVHVSHLYKHETILKRDTFDQYFDKKTLVATMYPQEREFWNSVVGTVYDTDQLVLPVWAVKDVPLGLSFSTRPAKTVHVPKNWGGSGSRGGNFRANITAGPAKKAHLALWANMPVPLFDGRGGGIDMQKPLADMGLPGLLQDPPAGSVGLVYYTVSDTRLEVPDLTFNVMGFVLLATQDDRKRKPVTA</sequence>
<proteinExistence type="predicted"/>
<feature type="compositionally biased region" description="Acidic residues" evidence="1">
    <location>
        <begin position="127"/>
        <end position="138"/>
    </location>
</feature>
<evidence type="ECO:0000256" key="1">
    <source>
        <dbReference type="SAM" id="MobiDB-lite"/>
    </source>
</evidence>
<reference evidence="2 3" key="1">
    <citation type="journal article" date="2016" name="Mol. Biol. Evol.">
        <title>Comparative Genomics of Early-Diverging Mushroom-Forming Fungi Provides Insights into the Origins of Lignocellulose Decay Capabilities.</title>
        <authorList>
            <person name="Nagy L.G."/>
            <person name="Riley R."/>
            <person name="Tritt A."/>
            <person name="Adam C."/>
            <person name="Daum C."/>
            <person name="Floudas D."/>
            <person name="Sun H."/>
            <person name="Yadav J.S."/>
            <person name="Pangilinan J."/>
            <person name="Larsson K.H."/>
            <person name="Matsuura K."/>
            <person name="Barry K."/>
            <person name="Labutti K."/>
            <person name="Kuo R."/>
            <person name="Ohm R.A."/>
            <person name="Bhattacharya S.S."/>
            <person name="Shirouzu T."/>
            <person name="Yoshinaga Y."/>
            <person name="Martin F.M."/>
            <person name="Grigoriev I.V."/>
            <person name="Hibbett D.S."/>
        </authorList>
    </citation>
    <scope>NUCLEOTIDE SEQUENCE [LARGE SCALE GENOMIC DNA]</scope>
    <source>
        <strain evidence="2 3">HHB12029</strain>
    </source>
</reference>
<feature type="compositionally biased region" description="Basic and acidic residues" evidence="1">
    <location>
        <begin position="180"/>
        <end position="191"/>
    </location>
</feature>
<dbReference type="EMBL" id="KV426058">
    <property type="protein sequence ID" value="KZV90030.1"/>
    <property type="molecule type" value="Genomic_DNA"/>
</dbReference>
<dbReference type="Proteomes" id="UP000077266">
    <property type="component" value="Unassembled WGS sequence"/>
</dbReference>
<protein>
    <submittedName>
        <fullName evidence="2">Uncharacterized protein</fullName>
    </submittedName>
</protein>